<evidence type="ECO:0000313" key="4">
    <source>
        <dbReference type="Proteomes" id="UP000177362"/>
    </source>
</evidence>
<protein>
    <submittedName>
        <fullName evidence="3">Uncharacterized protein</fullName>
    </submittedName>
</protein>
<dbReference type="STRING" id="1802271.A3C11_01630"/>
<keyword evidence="2" id="KW-0732">Signal</keyword>
<evidence type="ECO:0000256" key="1">
    <source>
        <dbReference type="SAM" id="Phobius"/>
    </source>
</evidence>
<reference evidence="3 4" key="1">
    <citation type="journal article" date="2016" name="Nat. Commun.">
        <title>Thousands of microbial genomes shed light on interconnected biogeochemical processes in an aquifer system.</title>
        <authorList>
            <person name="Anantharaman K."/>
            <person name="Brown C.T."/>
            <person name="Hug L.A."/>
            <person name="Sharon I."/>
            <person name="Castelle C.J."/>
            <person name="Probst A.J."/>
            <person name="Thomas B.C."/>
            <person name="Singh A."/>
            <person name="Wilkins M.J."/>
            <person name="Karaoz U."/>
            <person name="Brodie E.L."/>
            <person name="Williams K.H."/>
            <person name="Hubbard S.S."/>
            <person name="Banfield J.F."/>
        </authorList>
    </citation>
    <scope>NUCLEOTIDE SEQUENCE [LARGE SCALE GENOMIC DNA]</scope>
</reference>
<dbReference type="Pfam" id="PF18895">
    <property type="entry name" value="T4SS_pilin"/>
    <property type="match status" value="1"/>
</dbReference>
<comment type="caution">
    <text evidence="3">The sequence shown here is derived from an EMBL/GenBank/DDBJ whole genome shotgun (WGS) entry which is preliminary data.</text>
</comment>
<proteinExistence type="predicted"/>
<accession>A0A1G2KQL9</accession>
<gene>
    <name evidence="3" type="ORF">A3C11_01630</name>
</gene>
<keyword evidence="1" id="KW-1133">Transmembrane helix</keyword>
<dbReference type="EMBL" id="MHQJ01000039">
    <property type="protein sequence ID" value="OHA00699.1"/>
    <property type="molecule type" value="Genomic_DNA"/>
</dbReference>
<dbReference type="Proteomes" id="UP000177362">
    <property type="component" value="Unassembled WGS sequence"/>
</dbReference>
<feature type="transmembrane region" description="Helical" evidence="1">
    <location>
        <begin position="95"/>
        <end position="113"/>
    </location>
</feature>
<evidence type="ECO:0000256" key="2">
    <source>
        <dbReference type="SAM" id="SignalP"/>
    </source>
</evidence>
<feature type="chain" id="PRO_5009583438" evidence="2">
    <location>
        <begin position="23"/>
        <end position="131"/>
    </location>
</feature>
<dbReference type="InterPro" id="IPR043993">
    <property type="entry name" value="T4SS_pilin"/>
</dbReference>
<organism evidence="3 4">
    <name type="scientific">Candidatus Sungbacteria bacterium RIFCSPHIGHO2_02_FULL_49_12</name>
    <dbReference type="NCBI Taxonomy" id="1802271"/>
    <lineage>
        <taxon>Bacteria</taxon>
        <taxon>Candidatus Sungiibacteriota</taxon>
    </lineage>
</organism>
<dbReference type="AlphaFoldDB" id="A0A1G2KQL9"/>
<name>A0A1G2KQL9_9BACT</name>
<evidence type="ECO:0000313" key="3">
    <source>
        <dbReference type="EMBL" id="OHA00699.1"/>
    </source>
</evidence>
<keyword evidence="1" id="KW-0472">Membrane</keyword>
<feature type="signal peptide" evidence="2">
    <location>
        <begin position="1"/>
        <end position="22"/>
    </location>
</feature>
<feature type="transmembrane region" description="Helical" evidence="1">
    <location>
        <begin position="53"/>
        <end position="74"/>
    </location>
</feature>
<keyword evidence="1" id="KW-0812">Transmembrane</keyword>
<sequence>MKYIFLSIALAFLLYLPCLSFAQTSANVPGGQKSTAATPAGASQNFLTSMQNIYWLGLSLVGISALFVIVWGGFDYVTAGESESRATSGKNKIRNAVIGILVAAVSYALLNTINPDLVKLRLNPAQSIPPP</sequence>